<feature type="domain" description="AAA" evidence="1">
    <location>
        <begin position="20"/>
        <end position="151"/>
    </location>
</feature>
<dbReference type="Proteomes" id="UP000216074">
    <property type="component" value="Unassembled WGS sequence"/>
</dbReference>
<accession>A0A261FWI7</accession>
<dbReference type="OrthoDB" id="9804306at2"/>
<dbReference type="EMBL" id="MWWY01000036">
    <property type="protein sequence ID" value="OZG63541.1"/>
    <property type="molecule type" value="Genomic_DNA"/>
</dbReference>
<dbReference type="AlphaFoldDB" id="A0A261FWI7"/>
<dbReference type="InterPro" id="IPR027417">
    <property type="entry name" value="P-loop_NTPase"/>
</dbReference>
<keyword evidence="4" id="KW-1185">Reference proteome</keyword>
<evidence type="ECO:0000259" key="1">
    <source>
        <dbReference type="Pfam" id="PF13173"/>
    </source>
</evidence>
<gene>
    <name evidence="3" type="ORF">BHAP_1824</name>
</gene>
<dbReference type="PANTHER" id="PTHR33295">
    <property type="entry name" value="ATPASE"/>
    <property type="match status" value="1"/>
</dbReference>
<dbReference type="InterPro" id="IPR025420">
    <property type="entry name" value="DUF4143"/>
</dbReference>
<comment type="caution">
    <text evidence="3">The sequence shown here is derived from an EMBL/GenBank/DDBJ whole genome shotgun (WGS) entry which is preliminary data.</text>
</comment>
<dbReference type="Gene3D" id="3.40.50.300">
    <property type="entry name" value="P-loop containing nucleotide triphosphate hydrolases"/>
    <property type="match status" value="1"/>
</dbReference>
<dbReference type="Pfam" id="PF13635">
    <property type="entry name" value="DUF4143"/>
    <property type="match status" value="1"/>
</dbReference>
<feature type="domain" description="DUF4143" evidence="2">
    <location>
        <begin position="225"/>
        <end position="384"/>
    </location>
</feature>
<dbReference type="RefSeq" id="WP_094730380.1">
    <property type="nucleotide sequence ID" value="NZ_MWWY01000036.1"/>
</dbReference>
<organism evidence="3 4">
    <name type="scientific">Bifidobacterium hapali</name>
    <dbReference type="NCBI Taxonomy" id="1630172"/>
    <lineage>
        <taxon>Bacteria</taxon>
        <taxon>Bacillati</taxon>
        <taxon>Actinomycetota</taxon>
        <taxon>Actinomycetes</taxon>
        <taxon>Bifidobacteriales</taxon>
        <taxon>Bifidobacteriaceae</taxon>
        <taxon>Bifidobacterium</taxon>
    </lineage>
</organism>
<evidence type="ECO:0000313" key="4">
    <source>
        <dbReference type="Proteomes" id="UP000216074"/>
    </source>
</evidence>
<evidence type="ECO:0000259" key="2">
    <source>
        <dbReference type="Pfam" id="PF13635"/>
    </source>
</evidence>
<reference evidence="3 4" key="1">
    <citation type="journal article" date="2017" name="BMC Genomics">
        <title>Comparative genomic and phylogenomic analyses of the Bifidobacteriaceae family.</title>
        <authorList>
            <person name="Lugli G.A."/>
            <person name="Milani C."/>
            <person name="Turroni F."/>
            <person name="Duranti S."/>
            <person name="Mancabelli L."/>
            <person name="Mangifesta M."/>
            <person name="Ferrario C."/>
            <person name="Modesto M."/>
            <person name="Mattarelli P."/>
            <person name="Jiri K."/>
            <person name="van Sinderen D."/>
            <person name="Ventura M."/>
        </authorList>
    </citation>
    <scope>NUCLEOTIDE SEQUENCE [LARGE SCALE GENOMIC DNA]</scope>
    <source>
        <strain evidence="3 4">DSM 100202</strain>
    </source>
</reference>
<sequence length="439" mass="50553">MFTRKTMTSLKRWKQYKTTQALLVDGARQVGKTTLIEQFAHDNYDHVVEINLYENDEAREALSSATNSKDLFLRISAFAGTTMIPGKTLIFLDEVQECPQIITMIKFLMQRNDYDYILSGSMLGVEPKNIRSQPVGYLMTTTMYPMDFEEFAWANGIGTDVIDTVREAFNTCTPVDEFIHRRLLQLFHQYLICGGMPDAVHTFIETNDIQRTRAVQEGIVDLYRQDISKYAGDRARIVRRIFDLIPAELNDQNKRFVIRDVEGQSRINRYDNDFMWLSDANVALPTYNVSEPRYPLAMSMTSTKFKLFMADTGLLTYACGMDVVRDILIGRSDINYGSIYENVVAQELKAHNNPLYYYKSRTIGELDFLVEHDNVIVPIEVKSGKDYKRHSALNNALRTDNWHINEAIVFYDGNVEQEGKLLYLPIYMVGCLQGKQRAL</sequence>
<protein>
    <submittedName>
        <fullName evidence="3">ATPase</fullName>
    </submittedName>
</protein>
<dbReference type="SUPFAM" id="SSF52540">
    <property type="entry name" value="P-loop containing nucleoside triphosphate hydrolases"/>
    <property type="match status" value="2"/>
</dbReference>
<dbReference type="InterPro" id="IPR041682">
    <property type="entry name" value="AAA_14"/>
</dbReference>
<name>A0A261FWI7_9BIFI</name>
<proteinExistence type="predicted"/>
<dbReference type="PANTHER" id="PTHR33295:SF7">
    <property type="entry name" value="ATPASE"/>
    <property type="match status" value="1"/>
</dbReference>
<dbReference type="Pfam" id="PF13173">
    <property type="entry name" value="AAA_14"/>
    <property type="match status" value="1"/>
</dbReference>
<evidence type="ECO:0000313" key="3">
    <source>
        <dbReference type="EMBL" id="OZG63541.1"/>
    </source>
</evidence>